<feature type="domain" description="RNase H type-1" evidence="7">
    <location>
        <begin position="153"/>
        <end position="196"/>
    </location>
</feature>
<dbReference type="SUPFAM" id="SSF56672">
    <property type="entry name" value="DNA/RNA polymerases"/>
    <property type="match status" value="1"/>
</dbReference>
<evidence type="ECO:0000313" key="9">
    <source>
        <dbReference type="EMBL" id="RVW32840.1"/>
    </source>
</evidence>
<dbReference type="InterPro" id="IPR036397">
    <property type="entry name" value="RNaseH_sf"/>
</dbReference>
<evidence type="ECO:0000259" key="8">
    <source>
        <dbReference type="Pfam" id="PF17917"/>
    </source>
</evidence>
<name>A0A438DBL7_VITVI</name>
<keyword evidence="5" id="KW-0378">Hydrolase</keyword>
<evidence type="ECO:0000256" key="6">
    <source>
        <dbReference type="ARBA" id="ARBA00022918"/>
    </source>
</evidence>
<keyword evidence="2" id="KW-0548">Nucleotidyltransferase</keyword>
<evidence type="ECO:0000256" key="4">
    <source>
        <dbReference type="ARBA" id="ARBA00022759"/>
    </source>
</evidence>
<gene>
    <name evidence="9" type="ORF">CK203_107197</name>
</gene>
<dbReference type="InterPro" id="IPR012337">
    <property type="entry name" value="RNaseH-like_sf"/>
</dbReference>
<keyword evidence="6" id="KW-0695">RNA-directed DNA polymerase</keyword>
<dbReference type="EMBL" id="QGNW01001704">
    <property type="protein sequence ID" value="RVW32840.1"/>
    <property type="molecule type" value="Genomic_DNA"/>
</dbReference>
<dbReference type="SUPFAM" id="SSF53098">
    <property type="entry name" value="Ribonuclease H-like"/>
    <property type="match status" value="1"/>
</dbReference>
<evidence type="ECO:0000256" key="5">
    <source>
        <dbReference type="ARBA" id="ARBA00022801"/>
    </source>
</evidence>
<dbReference type="Gene3D" id="3.30.420.10">
    <property type="entry name" value="Ribonuclease H-like superfamily/Ribonuclease H"/>
    <property type="match status" value="1"/>
</dbReference>
<protein>
    <submittedName>
        <fullName evidence="9">Uncharacterized protein</fullName>
    </submittedName>
</protein>
<dbReference type="GO" id="GO:0003676">
    <property type="term" value="F:nucleic acid binding"/>
    <property type="evidence" value="ECO:0007669"/>
    <property type="project" value="InterPro"/>
</dbReference>
<dbReference type="InterPro" id="IPR002156">
    <property type="entry name" value="RNaseH_domain"/>
</dbReference>
<dbReference type="AlphaFoldDB" id="A0A438DBL7"/>
<dbReference type="InterPro" id="IPR041373">
    <property type="entry name" value="RT_RNaseH"/>
</dbReference>
<evidence type="ECO:0000256" key="2">
    <source>
        <dbReference type="ARBA" id="ARBA00022695"/>
    </source>
</evidence>
<feature type="domain" description="Reverse transcriptase RNase H-like" evidence="8">
    <location>
        <begin position="84"/>
        <end position="134"/>
    </location>
</feature>
<sequence>MRLWRKCWQIPGIYGQPKGIEVSPDQVKTVMETPSPRSKKELQRLTGKLVALGRFIACFMMNCDLLLGNRKTRASGWTDSYGATALALRSAAQKLRPYFQAHPVVVLTDQPSQHSAQAGPNGRMLQWAIELSEYGIEFQPRRTSGASHPTGFPASNNEAEYEAILSGLDLALALSVSRLRVYNDSQLVVRHVQKEYEAKMRVWHDIWLK</sequence>
<dbReference type="PANTHER" id="PTHR48475:SF2">
    <property type="entry name" value="RIBONUCLEASE H"/>
    <property type="match status" value="1"/>
</dbReference>
<keyword evidence="1" id="KW-0808">Transferase</keyword>
<organism evidence="9 10">
    <name type="scientific">Vitis vinifera</name>
    <name type="common">Grape</name>
    <dbReference type="NCBI Taxonomy" id="29760"/>
    <lineage>
        <taxon>Eukaryota</taxon>
        <taxon>Viridiplantae</taxon>
        <taxon>Streptophyta</taxon>
        <taxon>Embryophyta</taxon>
        <taxon>Tracheophyta</taxon>
        <taxon>Spermatophyta</taxon>
        <taxon>Magnoliopsida</taxon>
        <taxon>eudicotyledons</taxon>
        <taxon>Gunneridae</taxon>
        <taxon>Pentapetalae</taxon>
        <taxon>rosids</taxon>
        <taxon>Vitales</taxon>
        <taxon>Vitaceae</taxon>
        <taxon>Viteae</taxon>
        <taxon>Vitis</taxon>
    </lineage>
</organism>
<evidence type="ECO:0000256" key="1">
    <source>
        <dbReference type="ARBA" id="ARBA00022679"/>
    </source>
</evidence>
<dbReference type="GO" id="GO:0004523">
    <property type="term" value="F:RNA-DNA hybrid ribonuclease activity"/>
    <property type="evidence" value="ECO:0007669"/>
    <property type="project" value="InterPro"/>
</dbReference>
<evidence type="ECO:0000256" key="3">
    <source>
        <dbReference type="ARBA" id="ARBA00022722"/>
    </source>
</evidence>
<reference evidence="9 10" key="1">
    <citation type="journal article" date="2018" name="PLoS Genet.">
        <title>Population sequencing reveals clonal diversity and ancestral inbreeding in the grapevine cultivar Chardonnay.</title>
        <authorList>
            <person name="Roach M.J."/>
            <person name="Johnson D.L."/>
            <person name="Bohlmann J."/>
            <person name="van Vuuren H.J."/>
            <person name="Jones S.J."/>
            <person name="Pretorius I.S."/>
            <person name="Schmidt S.A."/>
            <person name="Borneman A.R."/>
        </authorList>
    </citation>
    <scope>NUCLEOTIDE SEQUENCE [LARGE SCALE GENOMIC DNA]</scope>
    <source>
        <strain evidence="10">cv. Chardonnay</strain>
        <tissue evidence="9">Leaf</tissue>
    </source>
</reference>
<accession>A0A438DBL7</accession>
<comment type="caution">
    <text evidence="9">The sequence shown here is derived from an EMBL/GenBank/DDBJ whole genome shotgun (WGS) entry which is preliminary data.</text>
</comment>
<evidence type="ECO:0000259" key="7">
    <source>
        <dbReference type="Pfam" id="PF13456"/>
    </source>
</evidence>
<dbReference type="Pfam" id="PF17917">
    <property type="entry name" value="RT_RNaseH"/>
    <property type="match status" value="1"/>
</dbReference>
<evidence type="ECO:0000313" key="10">
    <source>
        <dbReference type="Proteomes" id="UP000288805"/>
    </source>
</evidence>
<dbReference type="Pfam" id="PF13456">
    <property type="entry name" value="RVT_3"/>
    <property type="match status" value="1"/>
</dbReference>
<proteinExistence type="predicted"/>
<keyword evidence="4" id="KW-0255">Endonuclease</keyword>
<dbReference type="InterPro" id="IPR043502">
    <property type="entry name" value="DNA/RNA_pol_sf"/>
</dbReference>
<dbReference type="Proteomes" id="UP000288805">
    <property type="component" value="Unassembled WGS sequence"/>
</dbReference>
<dbReference type="GO" id="GO:0003964">
    <property type="term" value="F:RNA-directed DNA polymerase activity"/>
    <property type="evidence" value="ECO:0007669"/>
    <property type="project" value="UniProtKB-KW"/>
</dbReference>
<keyword evidence="3" id="KW-0540">Nuclease</keyword>
<dbReference type="PANTHER" id="PTHR48475">
    <property type="entry name" value="RIBONUCLEASE H"/>
    <property type="match status" value="1"/>
</dbReference>